<dbReference type="AlphaFoldDB" id="A0A5B2VW59"/>
<evidence type="ECO:0000313" key="1">
    <source>
        <dbReference type="EMBL" id="KAA2242426.1"/>
    </source>
</evidence>
<sequence>MNSIKAGWIIIICAVLCGACKDRRPPVAYTVDIWDAHSSRAYSMDYHISNDSLSVSFIDGLVGGHDSVLLRRNLTAVERAEMEDYLSSMNIDTLRAEYINHAVEDGNQKGVRLQIGTKDKTILLSNVYLEEMKGLFNVINNVIGDKRYKIWYEKEVIPDFPRNTKM</sequence>
<dbReference type="RefSeq" id="WP_149837298.1">
    <property type="nucleotide sequence ID" value="NZ_VUOC01000002.1"/>
</dbReference>
<reference evidence="1 2" key="1">
    <citation type="submission" date="2019-09" db="EMBL/GenBank/DDBJ databases">
        <title>Chitinophaga ginsengihumi sp. nov., isolated from soil of ginseng rhizosphere.</title>
        <authorList>
            <person name="Lee J."/>
        </authorList>
    </citation>
    <scope>NUCLEOTIDE SEQUENCE [LARGE SCALE GENOMIC DNA]</scope>
    <source>
        <strain evidence="1 2">BN140078</strain>
    </source>
</reference>
<protein>
    <submittedName>
        <fullName evidence="1">Uncharacterized protein</fullName>
    </submittedName>
</protein>
<dbReference type="Proteomes" id="UP000324611">
    <property type="component" value="Unassembled WGS sequence"/>
</dbReference>
<organism evidence="1 2">
    <name type="scientific">Chitinophaga agrisoli</name>
    <dbReference type="NCBI Taxonomy" id="2607653"/>
    <lineage>
        <taxon>Bacteria</taxon>
        <taxon>Pseudomonadati</taxon>
        <taxon>Bacteroidota</taxon>
        <taxon>Chitinophagia</taxon>
        <taxon>Chitinophagales</taxon>
        <taxon>Chitinophagaceae</taxon>
        <taxon>Chitinophaga</taxon>
    </lineage>
</organism>
<reference evidence="1 2" key="2">
    <citation type="submission" date="2019-09" db="EMBL/GenBank/DDBJ databases">
        <authorList>
            <person name="Jin C."/>
        </authorList>
    </citation>
    <scope>NUCLEOTIDE SEQUENCE [LARGE SCALE GENOMIC DNA]</scope>
    <source>
        <strain evidence="1 2">BN140078</strain>
    </source>
</reference>
<accession>A0A5B2VW59</accession>
<gene>
    <name evidence="1" type="ORF">F0L74_07725</name>
</gene>
<keyword evidence="2" id="KW-1185">Reference proteome</keyword>
<evidence type="ECO:0000313" key="2">
    <source>
        <dbReference type="Proteomes" id="UP000324611"/>
    </source>
</evidence>
<comment type="caution">
    <text evidence="1">The sequence shown here is derived from an EMBL/GenBank/DDBJ whole genome shotgun (WGS) entry which is preliminary data.</text>
</comment>
<proteinExistence type="predicted"/>
<dbReference type="EMBL" id="VUOC01000002">
    <property type="protein sequence ID" value="KAA2242426.1"/>
    <property type="molecule type" value="Genomic_DNA"/>
</dbReference>
<name>A0A5B2VW59_9BACT</name>